<protein>
    <recommendedName>
        <fullName evidence="1">proton-translocating NAD(P)(+) transhydrogenase</fullName>
        <ecNumber evidence="1">7.1.1.1</ecNumber>
    </recommendedName>
</protein>
<proteinExistence type="predicted"/>
<evidence type="ECO:0000256" key="1">
    <source>
        <dbReference type="ARBA" id="ARBA00012943"/>
    </source>
</evidence>
<feature type="transmembrane region" description="Helical" evidence="6">
    <location>
        <begin position="28"/>
        <end position="45"/>
    </location>
</feature>
<dbReference type="Pfam" id="PF02233">
    <property type="entry name" value="PNTB"/>
    <property type="match status" value="1"/>
</dbReference>
<keyword evidence="9" id="KW-1185">Reference proteome</keyword>
<accession>A0ABD0NNY8</accession>
<keyword evidence="6" id="KW-0472">Membrane</keyword>
<comment type="caution">
    <text evidence="8">The sequence shown here is derived from an EMBL/GenBank/DDBJ whole genome shotgun (WGS) entry which is preliminary data.</text>
</comment>
<evidence type="ECO:0000256" key="4">
    <source>
        <dbReference type="ARBA" id="ARBA00023027"/>
    </source>
</evidence>
<evidence type="ECO:0000256" key="5">
    <source>
        <dbReference type="ARBA" id="ARBA00048202"/>
    </source>
</evidence>
<reference evidence="8 9" key="1">
    <citation type="submission" date="2024-05" db="EMBL/GenBank/DDBJ databases">
        <title>Genome sequencing and assembly of Indian major carp, Cirrhinus mrigala (Hamilton, 1822).</title>
        <authorList>
            <person name="Mohindra V."/>
            <person name="Chowdhury L.M."/>
            <person name="Lal K."/>
            <person name="Jena J.K."/>
        </authorList>
    </citation>
    <scope>NUCLEOTIDE SEQUENCE [LARGE SCALE GENOMIC DNA]</scope>
    <source>
        <strain evidence="8">CM1030</strain>
        <tissue evidence="8">Blood</tissue>
    </source>
</reference>
<dbReference type="EC" id="7.1.1.1" evidence="1"/>
<keyword evidence="3" id="KW-1278">Translocase</keyword>
<evidence type="ECO:0000256" key="3">
    <source>
        <dbReference type="ARBA" id="ARBA00022967"/>
    </source>
</evidence>
<feature type="domain" description="NADP transhydrogenase beta-like" evidence="7">
    <location>
        <begin position="1"/>
        <end position="64"/>
    </location>
</feature>
<organism evidence="8 9">
    <name type="scientific">Cirrhinus mrigala</name>
    <name type="common">Mrigala</name>
    <dbReference type="NCBI Taxonomy" id="683832"/>
    <lineage>
        <taxon>Eukaryota</taxon>
        <taxon>Metazoa</taxon>
        <taxon>Chordata</taxon>
        <taxon>Craniata</taxon>
        <taxon>Vertebrata</taxon>
        <taxon>Euteleostomi</taxon>
        <taxon>Actinopterygii</taxon>
        <taxon>Neopterygii</taxon>
        <taxon>Teleostei</taxon>
        <taxon>Ostariophysi</taxon>
        <taxon>Cypriniformes</taxon>
        <taxon>Cyprinidae</taxon>
        <taxon>Labeoninae</taxon>
        <taxon>Labeonini</taxon>
        <taxon>Cirrhinus</taxon>
    </lineage>
</organism>
<evidence type="ECO:0000256" key="6">
    <source>
        <dbReference type="SAM" id="Phobius"/>
    </source>
</evidence>
<keyword evidence="6" id="KW-0812">Transmembrane</keyword>
<dbReference type="GO" id="GO:0008750">
    <property type="term" value="F:proton-translocating NAD(P)+ transhydrogenase activity"/>
    <property type="evidence" value="ECO:0007669"/>
    <property type="project" value="UniProtKB-EC"/>
</dbReference>
<keyword evidence="2" id="KW-0521">NADP</keyword>
<dbReference type="EMBL" id="JAMKFB020000021">
    <property type="protein sequence ID" value="KAL0162880.1"/>
    <property type="molecule type" value="Genomic_DNA"/>
</dbReference>
<dbReference type="PANTHER" id="PTHR10160:SF22">
    <property type="entry name" value="NAD(P) TRANSHYDROGENASE, MITOCHONDRIAL"/>
    <property type="match status" value="1"/>
</dbReference>
<evidence type="ECO:0000313" key="9">
    <source>
        <dbReference type="Proteomes" id="UP001529510"/>
    </source>
</evidence>
<dbReference type="PANTHER" id="PTHR10160">
    <property type="entry name" value="NAD(P) TRANSHYDROGENASE"/>
    <property type="match status" value="1"/>
</dbReference>
<gene>
    <name evidence="8" type="ORF">M9458_042276</name>
</gene>
<evidence type="ECO:0000259" key="7">
    <source>
        <dbReference type="Pfam" id="PF02233"/>
    </source>
</evidence>
<dbReference type="Proteomes" id="UP001529510">
    <property type="component" value="Unassembled WGS sequence"/>
</dbReference>
<name>A0ABD0NNY8_CIRMR</name>
<feature type="non-terminal residue" evidence="8">
    <location>
        <position position="65"/>
    </location>
</feature>
<sequence>MMYLGSGLCCVGALGGLSTQSTARLGNALGMIGVAGGIVATFGALKPSPELMAQMSAAMAVGGTA</sequence>
<keyword evidence="4" id="KW-0520">NAD</keyword>
<evidence type="ECO:0000313" key="8">
    <source>
        <dbReference type="EMBL" id="KAL0162880.1"/>
    </source>
</evidence>
<keyword evidence="6" id="KW-1133">Transmembrane helix</keyword>
<dbReference type="InterPro" id="IPR034300">
    <property type="entry name" value="PNTB-like"/>
</dbReference>
<evidence type="ECO:0000256" key="2">
    <source>
        <dbReference type="ARBA" id="ARBA00022857"/>
    </source>
</evidence>
<dbReference type="AlphaFoldDB" id="A0ABD0NNY8"/>
<comment type="catalytic activity">
    <reaction evidence="5">
        <text>NAD(+) + NADPH + H(+)(in) = NADH + NADP(+) + H(+)(out)</text>
        <dbReference type="Rhea" id="RHEA:47992"/>
        <dbReference type="ChEBI" id="CHEBI:15378"/>
        <dbReference type="ChEBI" id="CHEBI:57540"/>
        <dbReference type="ChEBI" id="CHEBI:57783"/>
        <dbReference type="ChEBI" id="CHEBI:57945"/>
        <dbReference type="ChEBI" id="CHEBI:58349"/>
        <dbReference type="EC" id="7.1.1.1"/>
    </reaction>
</comment>